<evidence type="ECO:0000313" key="6">
    <source>
        <dbReference type="Proteomes" id="UP000198881"/>
    </source>
</evidence>
<dbReference type="PANTHER" id="PTHR43176">
    <property type="entry name" value="3-HYDROXYISOBUTYRYL-COA HYDROLASE-RELATED"/>
    <property type="match status" value="1"/>
</dbReference>
<proteinExistence type="predicted"/>
<protein>
    <recommendedName>
        <fullName evidence="2">3-hydroxyisobutyryl-CoA hydrolase</fullName>
        <ecNumber evidence="2">3.1.2.4</ecNumber>
    </recommendedName>
</protein>
<evidence type="ECO:0000256" key="1">
    <source>
        <dbReference type="ARBA" id="ARBA00001709"/>
    </source>
</evidence>
<gene>
    <name evidence="5" type="ORF">SAMN04487966_10754</name>
</gene>
<accession>A0A1I7MN84</accession>
<dbReference type="PANTHER" id="PTHR43176:SF3">
    <property type="entry name" value="3-HYDROXYISOBUTYRYL-COA HYDROLASE, MITOCHONDRIAL"/>
    <property type="match status" value="1"/>
</dbReference>
<evidence type="ECO:0000256" key="3">
    <source>
        <dbReference type="ARBA" id="ARBA00022801"/>
    </source>
</evidence>
<dbReference type="EMBL" id="FPCG01000007">
    <property type="protein sequence ID" value="SFV23394.1"/>
    <property type="molecule type" value="Genomic_DNA"/>
</dbReference>
<dbReference type="OrthoDB" id="9790967at2"/>
<keyword evidence="3" id="KW-0378">Hydrolase</keyword>
<evidence type="ECO:0000259" key="4">
    <source>
        <dbReference type="Pfam" id="PF16113"/>
    </source>
</evidence>
<dbReference type="GO" id="GO:0005829">
    <property type="term" value="C:cytosol"/>
    <property type="evidence" value="ECO:0007669"/>
    <property type="project" value="TreeGrafter"/>
</dbReference>
<dbReference type="EC" id="3.1.2.4" evidence="2"/>
<dbReference type="GO" id="GO:0003860">
    <property type="term" value="F:3-hydroxyisobutyryl-CoA hydrolase activity"/>
    <property type="evidence" value="ECO:0007669"/>
    <property type="project" value="UniProtKB-EC"/>
</dbReference>
<dbReference type="GO" id="GO:0006574">
    <property type="term" value="P:L-valine catabolic process"/>
    <property type="evidence" value="ECO:0007669"/>
    <property type="project" value="TreeGrafter"/>
</dbReference>
<evidence type="ECO:0000313" key="5">
    <source>
        <dbReference type="EMBL" id="SFV23394.1"/>
    </source>
</evidence>
<dbReference type="Pfam" id="PF16113">
    <property type="entry name" value="ECH_2"/>
    <property type="match status" value="1"/>
</dbReference>
<dbReference type="InterPro" id="IPR029045">
    <property type="entry name" value="ClpP/crotonase-like_dom_sf"/>
</dbReference>
<feature type="domain" description="Enoyl-CoA hydratase/isomerase" evidence="4">
    <location>
        <begin position="14"/>
        <end position="334"/>
    </location>
</feature>
<dbReference type="Proteomes" id="UP000198881">
    <property type="component" value="Unassembled WGS sequence"/>
</dbReference>
<dbReference type="CDD" id="cd06558">
    <property type="entry name" value="crotonase-like"/>
    <property type="match status" value="1"/>
</dbReference>
<sequence length="346" mass="37604">MTEEIIVRQQGRLGHLILNRPRALNALTRQMVEEIKDRLEAWKDDHSVQTVLVSGAGERGLCAGGDVLSVRTSALEGRPEEADEFFGTEYTMNSLISQFPKPYVAFMDGLVLGGGVGVSAHGSHRIVTERTRMGMPETGIGFFPDVGGTWLLSHTPSQFGLHLGLTGEHISGADACALGLADHYVPSDRLDELAQALETTPADEAIVAVAEQAPPSELWEHRPWIDSAYAQDTAEKIVAALQDHEDPAAQKAAETILSKSPTSVKVTLAAIRRARGLRSLQEALNVEYRLTHHMMRGQDMPEGIRAQLVDKDRNPQWSPATLEEVSAETVDSYFAEPAGGDLGLRA</sequence>
<dbReference type="Gene3D" id="3.90.226.10">
    <property type="entry name" value="2-enoyl-CoA Hydratase, Chain A, domain 1"/>
    <property type="match status" value="1"/>
</dbReference>
<dbReference type="RefSeq" id="WP_091697645.1">
    <property type="nucleotide sequence ID" value="NZ_FPCG01000007.1"/>
</dbReference>
<dbReference type="InterPro" id="IPR045004">
    <property type="entry name" value="ECH_dom"/>
</dbReference>
<dbReference type="STRING" id="574650.SAMN04487966_10754"/>
<organism evidence="5 6">
    <name type="scientific">Micrococcus terreus</name>
    <dbReference type="NCBI Taxonomy" id="574650"/>
    <lineage>
        <taxon>Bacteria</taxon>
        <taxon>Bacillati</taxon>
        <taxon>Actinomycetota</taxon>
        <taxon>Actinomycetes</taxon>
        <taxon>Micrococcales</taxon>
        <taxon>Micrococcaceae</taxon>
        <taxon>Micrococcus</taxon>
    </lineage>
</organism>
<comment type="catalytic activity">
    <reaction evidence="1">
        <text>3-hydroxy-2-methylpropanoyl-CoA + H2O = 3-hydroxy-2-methylpropanoate + CoA + H(+)</text>
        <dbReference type="Rhea" id="RHEA:20888"/>
        <dbReference type="ChEBI" id="CHEBI:11805"/>
        <dbReference type="ChEBI" id="CHEBI:15377"/>
        <dbReference type="ChEBI" id="CHEBI:15378"/>
        <dbReference type="ChEBI" id="CHEBI:57287"/>
        <dbReference type="ChEBI" id="CHEBI:57340"/>
        <dbReference type="EC" id="3.1.2.4"/>
    </reaction>
</comment>
<evidence type="ECO:0000256" key="2">
    <source>
        <dbReference type="ARBA" id="ARBA00011915"/>
    </source>
</evidence>
<dbReference type="SUPFAM" id="SSF52096">
    <property type="entry name" value="ClpP/crotonase"/>
    <property type="match status" value="1"/>
</dbReference>
<dbReference type="InterPro" id="IPR032259">
    <property type="entry name" value="HIBYL-CoA-H"/>
</dbReference>
<dbReference type="AlphaFoldDB" id="A0A1I7MN84"/>
<name>A0A1I7MN84_9MICC</name>
<dbReference type="NCBIfam" id="NF004127">
    <property type="entry name" value="PRK05617.1"/>
    <property type="match status" value="1"/>
</dbReference>
<keyword evidence="6" id="KW-1185">Reference proteome</keyword>
<reference evidence="5 6" key="1">
    <citation type="submission" date="2016-10" db="EMBL/GenBank/DDBJ databases">
        <authorList>
            <person name="de Groot N.N."/>
        </authorList>
    </citation>
    <scope>NUCLEOTIDE SEQUENCE [LARGE SCALE GENOMIC DNA]</scope>
    <source>
        <strain evidence="5 6">CGMCC 1.7054</strain>
    </source>
</reference>